<name>A0A8S9PSX5_BRACR</name>
<feature type="compositionally biased region" description="Basic residues" evidence="1">
    <location>
        <begin position="194"/>
        <end position="204"/>
    </location>
</feature>
<dbReference type="EMBL" id="QGKX02001347">
    <property type="protein sequence ID" value="KAF3522701.1"/>
    <property type="molecule type" value="Genomic_DNA"/>
</dbReference>
<accession>A0A8S9PSX5</accession>
<organism evidence="2 3">
    <name type="scientific">Brassica cretica</name>
    <name type="common">Mustard</name>
    <dbReference type="NCBI Taxonomy" id="69181"/>
    <lineage>
        <taxon>Eukaryota</taxon>
        <taxon>Viridiplantae</taxon>
        <taxon>Streptophyta</taxon>
        <taxon>Embryophyta</taxon>
        <taxon>Tracheophyta</taxon>
        <taxon>Spermatophyta</taxon>
        <taxon>Magnoliopsida</taxon>
        <taxon>eudicotyledons</taxon>
        <taxon>Gunneridae</taxon>
        <taxon>Pentapetalae</taxon>
        <taxon>rosids</taxon>
        <taxon>malvids</taxon>
        <taxon>Brassicales</taxon>
        <taxon>Brassicaceae</taxon>
        <taxon>Brassiceae</taxon>
        <taxon>Brassica</taxon>
    </lineage>
</organism>
<reference evidence="2" key="1">
    <citation type="submission" date="2019-12" db="EMBL/GenBank/DDBJ databases">
        <title>Genome sequencing and annotation of Brassica cretica.</title>
        <authorList>
            <person name="Studholme D.J."/>
            <person name="Sarris P."/>
        </authorList>
    </citation>
    <scope>NUCLEOTIDE SEQUENCE</scope>
    <source>
        <strain evidence="2">PFS-109/04</strain>
        <tissue evidence="2">Leaf</tissue>
    </source>
</reference>
<feature type="compositionally biased region" description="Basic and acidic residues" evidence="1">
    <location>
        <begin position="107"/>
        <end position="125"/>
    </location>
</feature>
<proteinExistence type="predicted"/>
<dbReference type="Proteomes" id="UP000712600">
    <property type="component" value="Unassembled WGS sequence"/>
</dbReference>
<feature type="compositionally biased region" description="Basic and acidic residues" evidence="1">
    <location>
        <begin position="184"/>
        <end position="193"/>
    </location>
</feature>
<evidence type="ECO:0000256" key="1">
    <source>
        <dbReference type="SAM" id="MobiDB-lite"/>
    </source>
</evidence>
<feature type="compositionally biased region" description="Basic residues" evidence="1">
    <location>
        <begin position="84"/>
        <end position="95"/>
    </location>
</feature>
<evidence type="ECO:0000313" key="2">
    <source>
        <dbReference type="EMBL" id="KAF3522701.1"/>
    </source>
</evidence>
<feature type="region of interest" description="Disordered" evidence="1">
    <location>
        <begin position="1"/>
        <end position="234"/>
    </location>
</feature>
<feature type="compositionally biased region" description="Basic and acidic residues" evidence="1">
    <location>
        <begin position="216"/>
        <end position="234"/>
    </location>
</feature>
<feature type="compositionally biased region" description="Basic and acidic residues" evidence="1">
    <location>
        <begin position="406"/>
        <end position="415"/>
    </location>
</feature>
<comment type="caution">
    <text evidence="2">The sequence shown here is derived from an EMBL/GenBank/DDBJ whole genome shotgun (WGS) entry which is preliminary data.</text>
</comment>
<dbReference type="AlphaFoldDB" id="A0A8S9PSX5"/>
<gene>
    <name evidence="2" type="ORF">F2Q69_00046704</name>
</gene>
<sequence>MGLVNCLMGLERRESPPAVIRPSQVPDPVGFEPSRESLVPEVDESAWTKKKGKKRLVPDASITVVQGGSSEIAAKVRQDEPPQKKKKKKDKKKKPAEKDPVPSFGAENRELVVHEESSRVDRRESPPAVIRPSQVPNPVGFEPSRESLVPEVDESARTKKKGKKRPDPDASITVVQGGSFEIAAEVRQDEPPQKKKKKDKKKKPAEKDPVPSVGAENRELVVHEESSREQSRLLAEKKAQKAKFMEKFGELKGKFKTAGEKIRRSAVPLVEGSTVPPVLPLSDPGSAPLGASSIVDEEAPAREVGPGDADPVLPAEGRETRPGLDDLVELSDSLIERSGQNESSDGAPPGVGEELNASSGKRGERGSEDAIAQVPEEPESRSLEADPPISDAGVVENALDPVPRLSVDDPGHVEG</sequence>
<feature type="compositionally biased region" description="Basic and acidic residues" evidence="1">
    <location>
        <begin position="74"/>
        <end position="83"/>
    </location>
</feature>
<feature type="region of interest" description="Disordered" evidence="1">
    <location>
        <begin position="268"/>
        <end position="415"/>
    </location>
</feature>
<evidence type="ECO:0000313" key="3">
    <source>
        <dbReference type="Proteomes" id="UP000712600"/>
    </source>
</evidence>
<protein>
    <submittedName>
        <fullName evidence="2">Uncharacterized protein</fullName>
    </submittedName>
</protein>